<feature type="transmembrane region" description="Helical" evidence="9">
    <location>
        <begin position="404"/>
        <end position="420"/>
    </location>
</feature>
<comment type="caution">
    <text evidence="10">The sequence shown here is derived from an EMBL/GenBank/DDBJ whole genome shotgun (WGS) entry which is preliminary data.</text>
</comment>
<dbReference type="Proteomes" id="UP000242525">
    <property type="component" value="Unassembled WGS sequence"/>
</dbReference>
<keyword evidence="7 9" id="KW-0472">Membrane</keyword>
<dbReference type="SUPFAM" id="SSF103473">
    <property type="entry name" value="MFS general substrate transporter"/>
    <property type="match status" value="1"/>
</dbReference>
<accession>A0A0J9XET3</accession>
<keyword evidence="6" id="KW-0406">Ion transport</keyword>
<dbReference type="AlphaFoldDB" id="A0A0J9XET3"/>
<evidence type="ECO:0000256" key="4">
    <source>
        <dbReference type="ARBA" id="ARBA00022692"/>
    </source>
</evidence>
<evidence type="ECO:0000256" key="8">
    <source>
        <dbReference type="SAM" id="MobiDB-lite"/>
    </source>
</evidence>
<evidence type="ECO:0000256" key="7">
    <source>
        <dbReference type="ARBA" id="ARBA00023136"/>
    </source>
</evidence>
<feature type="transmembrane region" description="Helical" evidence="9">
    <location>
        <begin position="301"/>
        <end position="318"/>
    </location>
</feature>
<protein>
    <submittedName>
        <fullName evidence="10">Similar to Saccharomyces cerevisiae YEL065W SIT1 Ferrioxamine B transporter</fullName>
    </submittedName>
</protein>
<proteinExistence type="inferred from homology"/>
<feature type="transmembrane region" description="Helical" evidence="9">
    <location>
        <begin position="177"/>
        <end position="198"/>
    </location>
</feature>
<comment type="similarity">
    <text evidence="2">Belongs to the major facilitator superfamily.</text>
</comment>
<keyword evidence="3" id="KW-0813">Transport</keyword>
<feature type="transmembrane region" description="Helical" evidence="9">
    <location>
        <begin position="115"/>
        <end position="135"/>
    </location>
</feature>
<evidence type="ECO:0000256" key="1">
    <source>
        <dbReference type="ARBA" id="ARBA00004127"/>
    </source>
</evidence>
<feature type="compositionally biased region" description="Polar residues" evidence="8">
    <location>
        <begin position="18"/>
        <end position="27"/>
    </location>
</feature>
<evidence type="ECO:0000256" key="6">
    <source>
        <dbReference type="ARBA" id="ARBA00023065"/>
    </source>
</evidence>
<reference evidence="10" key="1">
    <citation type="submission" date="2014-03" db="EMBL/GenBank/DDBJ databases">
        <authorList>
            <person name="Casaregola S."/>
        </authorList>
    </citation>
    <scope>NUCLEOTIDE SEQUENCE [LARGE SCALE GENOMIC DNA]</scope>
    <source>
        <strain evidence="10">CLIB 918</strain>
    </source>
</reference>
<dbReference type="GO" id="GO:0005774">
    <property type="term" value="C:vacuolar membrane"/>
    <property type="evidence" value="ECO:0007669"/>
    <property type="project" value="TreeGrafter"/>
</dbReference>
<evidence type="ECO:0000313" key="10">
    <source>
        <dbReference type="EMBL" id="CDO55747.1"/>
    </source>
</evidence>
<dbReference type="EMBL" id="CCBN010000012">
    <property type="protein sequence ID" value="CDO55747.1"/>
    <property type="molecule type" value="Genomic_DNA"/>
</dbReference>
<dbReference type="GO" id="GO:0005768">
    <property type="term" value="C:endosome"/>
    <property type="evidence" value="ECO:0007669"/>
    <property type="project" value="TreeGrafter"/>
</dbReference>
<dbReference type="Pfam" id="PF07690">
    <property type="entry name" value="MFS_1"/>
    <property type="match status" value="1"/>
</dbReference>
<feature type="transmembrane region" description="Helical" evidence="9">
    <location>
        <begin position="338"/>
        <end position="359"/>
    </location>
</feature>
<dbReference type="InterPro" id="IPR036259">
    <property type="entry name" value="MFS_trans_sf"/>
</dbReference>
<dbReference type="InterPro" id="IPR011701">
    <property type="entry name" value="MFS"/>
</dbReference>
<feature type="region of interest" description="Disordered" evidence="8">
    <location>
        <begin position="1"/>
        <end position="33"/>
    </location>
</feature>
<comment type="subcellular location">
    <subcellularLocation>
        <location evidence="1">Endomembrane system</location>
        <topology evidence="1">Multi-pass membrane protein</topology>
    </subcellularLocation>
</comment>
<dbReference type="STRING" id="1173061.A0A0J9XET3"/>
<keyword evidence="4 9" id="KW-0812">Transmembrane</keyword>
<keyword evidence="5 9" id="KW-1133">Transmembrane helix</keyword>
<feature type="transmembrane region" description="Helical" evidence="9">
    <location>
        <begin position="432"/>
        <end position="449"/>
    </location>
</feature>
<feature type="transmembrane region" description="Helical" evidence="9">
    <location>
        <begin position="469"/>
        <end position="489"/>
    </location>
</feature>
<organism evidence="10 11">
    <name type="scientific">Geotrichum candidum</name>
    <name type="common">Oospora lactis</name>
    <name type="synonym">Dipodascus geotrichum</name>
    <dbReference type="NCBI Taxonomy" id="1173061"/>
    <lineage>
        <taxon>Eukaryota</taxon>
        <taxon>Fungi</taxon>
        <taxon>Dikarya</taxon>
        <taxon>Ascomycota</taxon>
        <taxon>Saccharomycotina</taxon>
        <taxon>Dipodascomycetes</taxon>
        <taxon>Dipodascales</taxon>
        <taxon>Dipodascaceae</taxon>
        <taxon>Geotrichum</taxon>
    </lineage>
</organism>
<evidence type="ECO:0000256" key="9">
    <source>
        <dbReference type="SAM" id="Phobius"/>
    </source>
</evidence>
<dbReference type="PANTHER" id="PTHR23501:SF92">
    <property type="entry name" value="GLUTATHIONE EXCHANGER 1-RELATED"/>
    <property type="match status" value="1"/>
</dbReference>
<feature type="transmembrane region" description="Helical" evidence="9">
    <location>
        <begin position="379"/>
        <end position="398"/>
    </location>
</feature>
<feature type="transmembrane region" description="Helical" evidence="9">
    <location>
        <begin position="269"/>
        <end position="289"/>
    </location>
</feature>
<dbReference type="Gene3D" id="1.20.1250.20">
    <property type="entry name" value="MFS general substrate transporter like domains"/>
    <property type="match status" value="2"/>
</dbReference>
<sequence length="605" mass="67641">MSNFENKVPVPDVEKEFSNSPSNSQSFDQKHEEKSRGIQRVEIISSQYGRVGTFVVFFCIFLIAYCYGLDNTVRYNFQAFAQSSYGTHSLLSTVNTATAVIAVAAQPFYARLSDYFGRAELLCICIVFYAVGTILESQAKNVRIYAGGAVIYQFGYTGLMLLLQLLAGDFSLLNWRLLASFIPATPFIINTWISGNVVSSLGLEKWSWGIAMWAIIVPVACCPLLFCLAHMHWRAKRNGDMEVIKNIESEYSKRGLWGFIKFLFFKIDIIGIFLIVAILALILVPFSIAGGIDANWKTAKVLAPLIVGFCVIPFFILWERHTTYPVVPFHLIKDRGVWAALCIGILINWIWYMQGDYMFTVLQVAVNQSSASATRITSLYSFVSVITGTLLGFVIVKVRQLKPFIIFGACMWFIAMGLLVHYRGGSESRSGIIGSLCLLGFGAGFFTYPTQASIQAGTNHEHMAVVTSLYLSSYYIGSAFGGAVSGAIWTQTLPKEIIKQLSGFDNMTMIETAYGSPFTFILEYPWGTPEREAVVIAYRHTQRLLLIAGTCLCVPLIICTLLLHNPRLESVQNMFESDADSARAQLEAVTKKKWSEKTWKERFNF</sequence>
<evidence type="ECO:0000256" key="5">
    <source>
        <dbReference type="ARBA" id="ARBA00022989"/>
    </source>
</evidence>
<evidence type="ECO:0000256" key="2">
    <source>
        <dbReference type="ARBA" id="ARBA00008335"/>
    </source>
</evidence>
<dbReference type="FunFam" id="1.20.1250.20:FF:000197">
    <property type="entry name" value="Siderophore iron transporter 1"/>
    <property type="match status" value="1"/>
</dbReference>
<feature type="transmembrane region" description="Helical" evidence="9">
    <location>
        <begin position="142"/>
        <end position="165"/>
    </location>
</feature>
<dbReference type="GO" id="GO:0015343">
    <property type="term" value="F:siderophore-iron transmembrane transporter activity"/>
    <property type="evidence" value="ECO:0007669"/>
    <property type="project" value="TreeGrafter"/>
</dbReference>
<feature type="transmembrane region" description="Helical" evidence="9">
    <location>
        <begin position="544"/>
        <end position="564"/>
    </location>
</feature>
<evidence type="ECO:0000256" key="3">
    <source>
        <dbReference type="ARBA" id="ARBA00022448"/>
    </source>
</evidence>
<name>A0A0J9XET3_GEOCN</name>
<feature type="transmembrane region" description="Helical" evidence="9">
    <location>
        <begin position="210"/>
        <end position="233"/>
    </location>
</feature>
<dbReference type="PANTHER" id="PTHR23501">
    <property type="entry name" value="MAJOR FACILITATOR SUPERFAMILY"/>
    <property type="match status" value="1"/>
</dbReference>
<feature type="transmembrane region" description="Helical" evidence="9">
    <location>
        <begin position="51"/>
        <end position="69"/>
    </location>
</feature>
<dbReference type="GO" id="GO:0005886">
    <property type="term" value="C:plasma membrane"/>
    <property type="evidence" value="ECO:0007669"/>
    <property type="project" value="TreeGrafter"/>
</dbReference>
<evidence type="ECO:0000313" key="11">
    <source>
        <dbReference type="Proteomes" id="UP000242525"/>
    </source>
</evidence>
<dbReference type="OrthoDB" id="2241241at2759"/>
<gene>
    <name evidence="10" type="ORF">BN980_GECA12s01770g</name>
</gene>
<keyword evidence="11" id="KW-1185">Reference proteome</keyword>